<keyword evidence="6" id="KW-1185">Reference proteome</keyword>
<feature type="region of interest" description="Disordered" evidence="2">
    <location>
        <begin position="170"/>
        <end position="202"/>
    </location>
</feature>
<keyword evidence="3" id="KW-0812">Transmembrane</keyword>
<name>A0A9W7E585_9STRA</name>
<feature type="transmembrane region" description="Helical" evidence="3">
    <location>
        <begin position="496"/>
        <end position="522"/>
    </location>
</feature>
<evidence type="ECO:0000256" key="4">
    <source>
        <dbReference type="SAM" id="SignalP"/>
    </source>
</evidence>
<evidence type="ECO:0000256" key="2">
    <source>
        <dbReference type="SAM" id="MobiDB-lite"/>
    </source>
</evidence>
<evidence type="ECO:0000256" key="3">
    <source>
        <dbReference type="SAM" id="Phobius"/>
    </source>
</evidence>
<protein>
    <submittedName>
        <fullName evidence="5">Uncharacterized protein</fullName>
    </submittedName>
</protein>
<keyword evidence="1" id="KW-0175">Coiled coil</keyword>
<organism evidence="5 6">
    <name type="scientific">Triparma retinervis</name>
    <dbReference type="NCBI Taxonomy" id="2557542"/>
    <lineage>
        <taxon>Eukaryota</taxon>
        <taxon>Sar</taxon>
        <taxon>Stramenopiles</taxon>
        <taxon>Ochrophyta</taxon>
        <taxon>Bolidophyceae</taxon>
        <taxon>Parmales</taxon>
        <taxon>Triparmaceae</taxon>
        <taxon>Triparma</taxon>
    </lineage>
</organism>
<keyword evidence="3" id="KW-0472">Membrane</keyword>
<accession>A0A9W7E585</accession>
<dbReference type="AlphaFoldDB" id="A0A9W7E585"/>
<proteinExistence type="predicted"/>
<feature type="compositionally biased region" description="Gly residues" evidence="2">
    <location>
        <begin position="171"/>
        <end position="182"/>
    </location>
</feature>
<keyword evidence="3" id="KW-1133">Transmembrane helix</keyword>
<feature type="compositionally biased region" description="Basic and acidic residues" evidence="2">
    <location>
        <begin position="183"/>
        <end position="192"/>
    </location>
</feature>
<evidence type="ECO:0000313" key="5">
    <source>
        <dbReference type="EMBL" id="GMH62893.1"/>
    </source>
</evidence>
<dbReference type="OrthoDB" id="10449910at2759"/>
<dbReference type="EMBL" id="BRXZ01001117">
    <property type="protein sequence ID" value="GMH62893.1"/>
    <property type="molecule type" value="Genomic_DNA"/>
</dbReference>
<feature type="compositionally biased region" description="Gly residues" evidence="2">
    <location>
        <begin position="588"/>
        <end position="600"/>
    </location>
</feature>
<feature type="compositionally biased region" description="Basic residues" evidence="2">
    <location>
        <begin position="603"/>
        <end position="613"/>
    </location>
</feature>
<evidence type="ECO:0000256" key="1">
    <source>
        <dbReference type="SAM" id="Coils"/>
    </source>
</evidence>
<dbReference type="Proteomes" id="UP001165082">
    <property type="component" value="Unassembled WGS sequence"/>
</dbReference>
<evidence type="ECO:0000313" key="6">
    <source>
        <dbReference type="Proteomes" id="UP001165082"/>
    </source>
</evidence>
<sequence length="613" mass="65689">MSSNNVGLAFLFNLCLLVSLSVPLSQRGMGREGFNRLRLEFGKHGGVVALTWLLASLPVVEAKMNLRGKGSPDNPNCWIPCDMGGCEFVGCNSARVSCGGGGCNIISSTEARCEGGGCTFSGCVDPSCGGGGCTFWNSEGGDAPKVVKETRIKRQKTLGQMDPEEIAVRAGVGGSGGGGGAEGGRETERDLPKGSITDTGAANGFLIEDPNIHARNYDREGADTVKTGQGGVLDASWTVGGRVEGREDVERMKQIEDLDAWARDVKKRAEEEVAKARREKLEADATSEEVARAANKAVEEAMKERERQEHEAMKSAELARQWKDYSEKVEAQARGRAEEIDVAKEEAGELREELERGDIAAASHLLVTLSSSFVLSYYLVFYVHAGPSFGPSGGFSFPAARLFLHLFFMIFSFINALVTSIIPTVGAALLCAPVRAPPAAALCLLELLYALGAAVGLARERRKYGWFARLYQLAAIVVLLDFKVQARKHCPMYEARFLTCAMPFIVGSVLYGVCVALEAAIFRSLEEVKGDGDGALDERDKKLGELLFDFFKTDGEAWREGKKNEEGLGVGVEMGVGVGGEEEKKEAGGGIWAGGDGGEGASVKKRGGRRQQV</sequence>
<feature type="transmembrane region" description="Helical" evidence="3">
    <location>
        <begin position="439"/>
        <end position="458"/>
    </location>
</feature>
<feature type="signal peptide" evidence="4">
    <location>
        <begin position="1"/>
        <end position="21"/>
    </location>
</feature>
<feature type="transmembrane region" description="Helical" evidence="3">
    <location>
        <begin position="403"/>
        <end position="432"/>
    </location>
</feature>
<gene>
    <name evidence="5" type="ORF">TrRE_jg4225</name>
</gene>
<feature type="transmembrane region" description="Helical" evidence="3">
    <location>
        <begin position="359"/>
        <end position="383"/>
    </location>
</feature>
<feature type="transmembrane region" description="Helical" evidence="3">
    <location>
        <begin position="464"/>
        <end position="484"/>
    </location>
</feature>
<feature type="region of interest" description="Disordered" evidence="2">
    <location>
        <begin position="581"/>
        <end position="613"/>
    </location>
</feature>
<feature type="coiled-coil region" evidence="1">
    <location>
        <begin position="266"/>
        <end position="318"/>
    </location>
</feature>
<comment type="caution">
    <text evidence="5">The sequence shown here is derived from an EMBL/GenBank/DDBJ whole genome shotgun (WGS) entry which is preliminary data.</text>
</comment>
<reference evidence="5" key="1">
    <citation type="submission" date="2022-07" db="EMBL/GenBank/DDBJ databases">
        <title>Genome analysis of Parmales, a sister group of diatoms, reveals the evolutionary specialization of diatoms from phago-mixotrophs to photoautotrophs.</title>
        <authorList>
            <person name="Ban H."/>
            <person name="Sato S."/>
            <person name="Yoshikawa S."/>
            <person name="Kazumasa Y."/>
            <person name="Nakamura Y."/>
            <person name="Ichinomiya M."/>
            <person name="Saitoh K."/>
            <person name="Sato N."/>
            <person name="Blanc-Mathieu R."/>
            <person name="Endo H."/>
            <person name="Kuwata A."/>
            <person name="Ogata H."/>
        </authorList>
    </citation>
    <scope>NUCLEOTIDE SEQUENCE</scope>
</reference>
<keyword evidence="4" id="KW-0732">Signal</keyword>
<feature type="chain" id="PRO_5040851423" evidence="4">
    <location>
        <begin position="22"/>
        <end position="613"/>
    </location>
</feature>